<dbReference type="FunFam" id="2.10.25.10:FF:000122">
    <property type="entry name" value="Protein crumbs homolog 2"/>
    <property type="match status" value="1"/>
</dbReference>
<feature type="disulfide bond" evidence="6">
    <location>
        <begin position="194"/>
        <end position="203"/>
    </location>
</feature>
<name>A0A8B6BKV2_MYTGA</name>
<dbReference type="Gene3D" id="2.60.40.10">
    <property type="entry name" value="Immunoglobulins"/>
    <property type="match status" value="1"/>
</dbReference>
<feature type="domain" description="F5/8 type C" evidence="8">
    <location>
        <begin position="207"/>
        <end position="354"/>
    </location>
</feature>
<feature type="signal peptide" evidence="7">
    <location>
        <begin position="1"/>
        <end position="18"/>
    </location>
</feature>
<feature type="domain" description="EGF-like" evidence="9">
    <location>
        <begin position="168"/>
        <end position="204"/>
    </location>
</feature>
<evidence type="ECO:0000256" key="6">
    <source>
        <dbReference type="PROSITE-ProRule" id="PRU00076"/>
    </source>
</evidence>
<evidence type="ECO:0000256" key="4">
    <source>
        <dbReference type="ARBA" id="ARBA00023157"/>
    </source>
</evidence>
<dbReference type="PANTHER" id="PTHR24543">
    <property type="entry name" value="MULTICOPPER OXIDASE-RELATED"/>
    <property type="match status" value="1"/>
</dbReference>
<dbReference type="PROSITE" id="PS50026">
    <property type="entry name" value="EGF_3"/>
    <property type="match status" value="1"/>
</dbReference>
<dbReference type="PROSITE" id="PS01286">
    <property type="entry name" value="FA58C_2"/>
    <property type="match status" value="1"/>
</dbReference>
<dbReference type="AlphaFoldDB" id="A0A8B6BKV2"/>
<evidence type="ECO:0000256" key="1">
    <source>
        <dbReference type="ARBA" id="ARBA00022536"/>
    </source>
</evidence>
<dbReference type="GO" id="GO:0016020">
    <property type="term" value="C:membrane"/>
    <property type="evidence" value="ECO:0007669"/>
    <property type="project" value="InterPro"/>
</dbReference>
<dbReference type="GO" id="GO:0005509">
    <property type="term" value="F:calcium ion binding"/>
    <property type="evidence" value="ECO:0007669"/>
    <property type="project" value="InterPro"/>
</dbReference>
<dbReference type="InterPro" id="IPR008979">
    <property type="entry name" value="Galactose-bd-like_sf"/>
</dbReference>
<comment type="caution">
    <text evidence="10">The sequence shown here is derived from an EMBL/GenBank/DDBJ whole genome shotgun (WGS) entry which is preliminary data.</text>
</comment>
<evidence type="ECO:0000256" key="5">
    <source>
        <dbReference type="ARBA" id="ARBA00023180"/>
    </source>
</evidence>
<dbReference type="Pfam" id="PF05345">
    <property type="entry name" value="He_PIG"/>
    <property type="match status" value="1"/>
</dbReference>
<dbReference type="SMART" id="SM00231">
    <property type="entry name" value="FA58C"/>
    <property type="match status" value="1"/>
</dbReference>
<protein>
    <submittedName>
        <fullName evidence="10">Uncharacterized protein</fullName>
    </submittedName>
</protein>
<gene>
    <name evidence="10" type="ORF">MGAL_10B050396</name>
</gene>
<dbReference type="InterPro" id="IPR000152">
    <property type="entry name" value="EGF-type_Asp/Asn_hydroxyl_site"/>
</dbReference>
<dbReference type="Gene3D" id="2.60.120.260">
    <property type="entry name" value="Galactose-binding domain-like"/>
    <property type="match status" value="1"/>
</dbReference>
<evidence type="ECO:0000259" key="9">
    <source>
        <dbReference type="PROSITE" id="PS50026"/>
    </source>
</evidence>
<keyword evidence="2 7" id="KW-0732">Signal</keyword>
<dbReference type="PROSITE" id="PS50022">
    <property type="entry name" value="FA58C_3"/>
    <property type="match status" value="1"/>
</dbReference>
<keyword evidence="3" id="KW-0677">Repeat</keyword>
<dbReference type="OrthoDB" id="6084983at2759"/>
<keyword evidence="11" id="KW-1185">Reference proteome</keyword>
<evidence type="ECO:0000259" key="8">
    <source>
        <dbReference type="PROSITE" id="PS50022"/>
    </source>
</evidence>
<accession>A0A8B6BKV2</accession>
<evidence type="ECO:0000256" key="2">
    <source>
        <dbReference type="ARBA" id="ARBA00022729"/>
    </source>
</evidence>
<keyword evidence="4 6" id="KW-1015">Disulfide bond</keyword>
<dbReference type="EMBL" id="UYJE01000339">
    <property type="protein sequence ID" value="VDH92352.1"/>
    <property type="molecule type" value="Genomic_DNA"/>
</dbReference>
<dbReference type="PROSITE" id="PS00022">
    <property type="entry name" value="EGF_1"/>
    <property type="match status" value="1"/>
</dbReference>
<dbReference type="CDD" id="cd11304">
    <property type="entry name" value="Cadherin_repeat"/>
    <property type="match status" value="1"/>
</dbReference>
<dbReference type="Proteomes" id="UP000596742">
    <property type="component" value="Unassembled WGS sequence"/>
</dbReference>
<dbReference type="Gene3D" id="2.10.25.10">
    <property type="entry name" value="Laminin"/>
    <property type="match status" value="1"/>
</dbReference>
<dbReference type="Pfam" id="PF00008">
    <property type="entry name" value="EGF"/>
    <property type="match status" value="1"/>
</dbReference>
<feature type="chain" id="PRO_5032473893" evidence="7">
    <location>
        <begin position="19"/>
        <end position="354"/>
    </location>
</feature>
<dbReference type="PROSITE" id="PS01187">
    <property type="entry name" value="EGF_CA"/>
    <property type="match status" value="1"/>
</dbReference>
<dbReference type="SUPFAM" id="SSF57196">
    <property type="entry name" value="EGF/Laminin"/>
    <property type="match status" value="1"/>
</dbReference>
<evidence type="ECO:0000313" key="10">
    <source>
        <dbReference type="EMBL" id="VDH92352.1"/>
    </source>
</evidence>
<evidence type="ECO:0000256" key="3">
    <source>
        <dbReference type="ARBA" id="ARBA00022737"/>
    </source>
</evidence>
<dbReference type="InterPro" id="IPR000421">
    <property type="entry name" value="FA58C"/>
</dbReference>
<evidence type="ECO:0000256" key="7">
    <source>
        <dbReference type="SAM" id="SignalP"/>
    </source>
</evidence>
<dbReference type="Pfam" id="PF00754">
    <property type="entry name" value="F5_F8_type_C"/>
    <property type="match status" value="1"/>
</dbReference>
<dbReference type="SMART" id="SM00179">
    <property type="entry name" value="EGF_CA"/>
    <property type="match status" value="1"/>
</dbReference>
<dbReference type="CDD" id="cd00057">
    <property type="entry name" value="FA58C"/>
    <property type="match status" value="1"/>
</dbReference>
<dbReference type="InterPro" id="IPR018097">
    <property type="entry name" value="EGF_Ca-bd_CS"/>
</dbReference>
<dbReference type="PROSITE" id="PS00010">
    <property type="entry name" value="ASX_HYDROXYL"/>
    <property type="match status" value="1"/>
</dbReference>
<dbReference type="PROSITE" id="PS01285">
    <property type="entry name" value="FA58C_1"/>
    <property type="match status" value="1"/>
</dbReference>
<keyword evidence="5" id="KW-0325">Glycoprotein</keyword>
<comment type="caution">
    <text evidence="6">Lacks conserved residue(s) required for the propagation of feature annotation.</text>
</comment>
<reference evidence="10" key="1">
    <citation type="submission" date="2018-11" db="EMBL/GenBank/DDBJ databases">
        <authorList>
            <person name="Alioto T."/>
            <person name="Alioto T."/>
        </authorList>
    </citation>
    <scope>NUCLEOTIDE SEQUENCE</scope>
</reference>
<dbReference type="InterPro" id="IPR015919">
    <property type="entry name" value="Cadherin-like_sf"/>
</dbReference>
<dbReference type="PANTHER" id="PTHR24543:SF291">
    <property type="entry name" value="SMOKE ALARM, ISOFORM D"/>
    <property type="match status" value="1"/>
</dbReference>
<dbReference type="InterPro" id="IPR013783">
    <property type="entry name" value="Ig-like_fold"/>
</dbReference>
<keyword evidence="1 6" id="KW-0245">EGF-like domain</keyword>
<proteinExistence type="predicted"/>
<dbReference type="InterPro" id="IPR000742">
    <property type="entry name" value="EGF"/>
</dbReference>
<dbReference type="SUPFAM" id="SSF49313">
    <property type="entry name" value="Cadherin-like"/>
    <property type="match status" value="1"/>
</dbReference>
<evidence type="ECO:0000313" key="11">
    <source>
        <dbReference type="Proteomes" id="UP000596742"/>
    </source>
</evidence>
<organism evidence="10 11">
    <name type="scientific">Mytilus galloprovincialis</name>
    <name type="common">Mediterranean mussel</name>
    <dbReference type="NCBI Taxonomy" id="29158"/>
    <lineage>
        <taxon>Eukaryota</taxon>
        <taxon>Metazoa</taxon>
        <taxon>Spiralia</taxon>
        <taxon>Lophotrochozoa</taxon>
        <taxon>Mollusca</taxon>
        <taxon>Bivalvia</taxon>
        <taxon>Autobranchia</taxon>
        <taxon>Pteriomorphia</taxon>
        <taxon>Mytilida</taxon>
        <taxon>Mytiloidea</taxon>
        <taxon>Mytilidae</taxon>
        <taxon>Mytilinae</taxon>
        <taxon>Mytilus</taxon>
    </lineage>
</organism>
<sequence>MATTIFVLLLVFPSLVFGSFFQIDYPNVNISADPGGDLTFEAGTGGDVILKPGQGGTVYISGTDLRKFIEKVKSLPPVWTKQSVHGTLGTFLSGSVVSVSVQAVDPDGGNITYQLVSGHLPPGTNLNAKTGRITGRAPDVDATYTFTIRATDHHGKYADGSFSIDIRERDQCLSHPCQHGGSCTDGFNGFNCTCGQDYGGSLCETNCPTNAFGVTNSRKKIPDAQMSAHYTYTTQSAANGRLQSSSGWIGTGAGSWLQVDLGEIKKVYTVATQGFRSSSYYTLTYNVQYSADGNNFKYIEDSTGGHKTFAGSANYDTVVKHYLTQPVSARFVRFLPLSWHSGGNPGLRVEIYGC</sequence>
<dbReference type="InterPro" id="IPR001881">
    <property type="entry name" value="EGF-like_Ca-bd_dom"/>
</dbReference>
<dbReference type="CDD" id="cd00054">
    <property type="entry name" value="EGF_CA"/>
    <property type="match status" value="1"/>
</dbReference>
<dbReference type="SUPFAM" id="SSF49785">
    <property type="entry name" value="Galactose-binding domain-like"/>
    <property type="match status" value="1"/>
</dbReference>